<comment type="caution">
    <text evidence="1">The sequence shown here is derived from an EMBL/GenBank/DDBJ whole genome shotgun (WGS) entry which is preliminary data.</text>
</comment>
<sequence length="211" mass="23653">MELKHIYDIIKETFDGENAAREKGLSLSRDAIQFCANSIRATHRGDREEAVKLLDNAKTNVESAHALLAPFPRIYYAGFLQEAEKEFSEASATLALVEGKPLPLPDELDVGVAPYLNGLGEAVGEMRRHVLDLIRNNHLDRGEDILMTMDDIYYLLASVDYPNAITAGLKRTNDMVRGVLERTRGDLTTAIRRQSLEQTIKELEKKLIENA</sequence>
<reference evidence="1 2" key="1">
    <citation type="journal article" date="2017" name="ISME J.">
        <title>Potential for microbial H2 and metal transformations associated with novel bacteria and archaea in deep terrestrial subsurface sediments.</title>
        <authorList>
            <person name="Hernsdorf A.W."/>
            <person name="Amano Y."/>
            <person name="Miyakawa K."/>
            <person name="Ise K."/>
            <person name="Suzuki Y."/>
            <person name="Anantharaman K."/>
            <person name="Probst A."/>
            <person name="Burstein D."/>
            <person name="Thomas B.C."/>
            <person name="Banfield J.F."/>
        </authorList>
    </citation>
    <scope>NUCLEOTIDE SEQUENCE [LARGE SCALE GENOMIC DNA]</scope>
    <source>
        <strain evidence="1">HGW-Actinobacteria-3</strain>
    </source>
</reference>
<evidence type="ECO:0000313" key="2">
    <source>
        <dbReference type="Proteomes" id="UP000233654"/>
    </source>
</evidence>
<gene>
    <name evidence="1" type="ORF">CVT63_04465</name>
</gene>
<dbReference type="EMBL" id="PHEX01000031">
    <property type="protein sequence ID" value="PKQ28140.1"/>
    <property type="molecule type" value="Genomic_DNA"/>
</dbReference>
<name>A0A2N3G600_9ACTN</name>
<dbReference type="AlphaFoldDB" id="A0A2N3G600"/>
<dbReference type="SUPFAM" id="SSF74784">
    <property type="entry name" value="Translin"/>
    <property type="match status" value="1"/>
</dbReference>
<organism evidence="1 2">
    <name type="scientific">Candidatus Anoxymicrobium japonicum</name>
    <dbReference type="NCBI Taxonomy" id="2013648"/>
    <lineage>
        <taxon>Bacteria</taxon>
        <taxon>Bacillati</taxon>
        <taxon>Actinomycetota</taxon>
        <taxon>Candidatus Geothermincolia</taxon>
        <taxon>Candidatus Geothermincolales</taxon>
        <taxon>Candidatus Anoxymicrobiaceae</taxon>
        <taxon>Candidatus Anoxymicrobium</taxon>
    </lineage>
</organism>
<dbReference type="InterPro" id="IPR036081">
    <property type="entry name" value="Translin_sf"/>
</dbReference>
<dbReference type="CDD" id="cd14820">
    <property type="entry name" value="TRAX"/>
    <property type="match status" value="1"/>
</dbReference>
<evidence type="ECO:0000313" key="1">
    <source>
        <dbReference type="EMBL" id="PKQ28140.1"/>
    </source>
</evidence>
<dbReference type="Gene3D" id="1.20.58.2140">
    <property type="match status" value="1"/>
</dbReference>
<accession>A0A2N3G600</accession>
<protein>
    <submittedName>
        <fullName evidence="1">Haloacid dehalogenase</fullName>
    </submittedName>
</protein>
<dbReference type="GO" id="GO:0043565">
    <property type="term" value="F:sequence-specific DNA binding"/>
    <property type="evidence" value="ECO:0007669"/>
    <property type="project" value="InterPro"/>
</dbReference>
<proteinExistence type="predicted"/>
<dbReference type="Proteomes" id="UP000233654">
    <property type="component" value="Unassembled WGS sequence"/>
</dbReference>